<evidence type="ECO:0000256" key="7">
    <source>
        <dbReference type="ARBA" id="ARBA00023065"/>
    </source>
</evidence>
<dbReference type="InterPro" id="IPR023614">
    <property type="entry name" value="Porin_dom_sf"/>
</dbReference>
<dbReference type="PANTHER" id="PTHR34501">
    <property type="entry name" value="PROTEIN YDDL-RELATED"/>
    <property type="match status" value="1"/>
</dbReference>
<dbReference type="PANTHER" id="PTHR34501:SF9">
    <property type="entry name" value="MAJOR OUTER MEMBRANE PROTEIN P.IA"/>
    <property type="match status" value="1"/>
</dbReference>
<dbReference type="GO" id="GO:0046930">
    <property type="term" value="C:pore complex"/>
    <property type="evidence" value="ECO:0007669"/>
    <property type="project" value="UniProtKB-KW"/>
</dbReference>
<dbReference type="Gene3D" id="2.40.160.10">
    <property type="entry name" value="Porin"/>
    <property type="match status" value="1"/>
</dbReference>
<dbReference type="RefSeq" id="WP_042627294.1">
    <property type="nucleotide sequence ID" value="NZ_CP002581.1"/>
</dbReference>
<name>A0A0B6RZ74_BURPL</name>
<dbReference type="EMBL" id="CP002581">
    <property type="protein sequence ID" value="AJK48703.1"/>
    <property type="molecule type" value="Genomic_DNA"/>
</dbReference>
<dbReference type="InterPro" id="IPR033900">
    <property type="entry name" value="Gram_neg_porin_domain"/>
</dbReference>
<evidence type="ECO:0000256" key="4">
    <source>
        <dbReference type="ARBA" id="ARBA00022452"/>
    </source>
</evidence>
<evidence type="ECO:0000256" key="5">
    <source>
        <dbReference type="ARBA" id="ARBA00022692"/>
    </source>
</evidence>
<dbReference type="SUPFAM" id="SSF56935">
    <property type="entry name" value="Porins"/>
    <property type="match status" value="1"/>
</dbReference>
<dbReference type="AlphaFoldDB" id="A0A0B6RZ74"/>
<accession>A0A0B6RZ74</accession>
<keyword evidence="9" id="KW-0472">Membrane</keyword>
<keyword evidence="7" id="KW-0406">Ion transport</keyword>
<keyword evidence="4" id="KW-1134">Transmembrane beta strand</keyword>
<dbReference type="Proteomes" id="UP000031838">
    <property type="component" value="Chromosome 2"/>
</dbReference>
<evidence type="ECO:0000259" key="12">
    <source>
        <dbReference type="Pfam" id="PF13609"/>
    </source>
</evidence>
<evidence type="ECO:0000256" key="10">
    <source>
        <dbReference type="ARBA" id="ARBA00023237"/>
    </source>
</evidence>
<evidence type="ECO:0000313" key="14">
    <source>
        <dbReference type="Proteomes" id="UP000031838"/>
    </source>
</evidence>
<dbReference type="HOGENOM" id="CLU_038238_2_1_4"/>
<evidence type="ECO:0000256" key="6">
    <source>
        <dbReference type="ARBA" id="ARBA00022729"/>
    </source>
</evidence>
<keyword evidence="14" id="KW-1185">Reference proteome</keyword>
<evidence type="ECO:0000313" key="13">
    <source>
        <dbReference type="EMBL" id="AJK48703.1"/>
    </source>
</evidence>
<feature type="signal peptide" evidence="11">
    <location>
        <begin position="1"/>
        <end position="22"/>
    </location>
</feature>
<keyword evidence="3" id="KW-0813">Transport</keyword>
<comment type="subunit">
    <text evidence="2">Homotrimer.</text>
</comment>
<dbReference type="InterPro" id="IPR050298">
    <property type="entry name" value="Gram-neg_bact_OMP"/>
</dbReference>
<protein>
    <submittedName>
        <fullName evidence="13">Outer membrane porin protein</fullName>
    </submittedName>
</protein>
<organism evidence="13 14">
    <name type="scientific">Burkholderia plantarii</name>
    <dbReference type="NCBI Taxonomy" id="41899"/>
    <lineage>
        <taxon>Bacteria</taxon>
        <taxon>Pseudomonadati</taxon>
        <taxon>Pseudomonadota</taxon>
        <taxon>Betaproteobacteria</taxon>
        <taxon>Burkholderiales</taxon>
        <taxon>Burkholderiaceae</taxon>
        <taxon>Burkholderia</taxon>
    </lineage>
</organism>
<evidence type="ECO:0000256" key="11">
    <source>
        <dbReference type="SAM" id="SignalP"/>
    </source>
</evidence>
<proteinExistence type="predicted"/>
<evidence type="ECO:0000256" key="8">
    <source>
        <dbReference type="ARBA" id="ARBA00023114"/>
    </source>
</evidence>
<keyword evidence="8" id="KW-0626">Porin</keyword>
<dbReference type="GO" id="GO:0006811">
    <property type="term" value="P:monoatomic ion transport"/>
    <property type="evidence" value="ECO:0007669"/>
    <property type="project" value="UniProtKB-KW"/>
</dbReference>
<dbReference type="CDD" id="cd00342">
    <property type="entry name" value="gram_neg_porins"/>
    <property type="match status" value="1"/>
</dbReference>
<reference evidence="13 14" key="2">
    <citation type="journal article" date="2016" name="Appl. Microbiol. Biotechnol.">
        <title>Mutations improving production and secretion of extracellular lipase by Burkholderia glumae PG1.</title>
        <authorList>
            <person name="Knapp A."/>
            <person name="Voget S."/>
            <person name="Gao R."/>
            <person name="Zaburannyi N."/>
            <person name="Krysciak D."/>
            <person name="Breuer M."/>
            <person name="Hauer B."/>
            <person name="Streit W.R."/>
            <person name="Muller R."/>
            <person name="Daniel R."/>
            <person name="Jaeger K.E."/>
        </authorList>
    </citation>
    <scope>NUCLEOTIDE SEQUENCE [LARGE SCALE GENOMIC DNA]</scope>
    <source>
        <strain evidence="13 14">PG1</strain>
    </source>
</reference>
<dbReference type="GO" id="GO:0015288">
    <property type="term" value="F:porin activity"/>
    <property type="evidence" value="ECO:0007669"/>
    <property type="project" value="UniProtKB-KW"/>
</dbReference>
<feature type="domain" description="Porin" evidence="12">
    <location>
        <begin position="10"/>
        <end position="337"/>
    </location>
</feature>
<feature type="chain" id="PRO_5002122130" evidence="11">
    <location>
        <begin position="23"/>
        <end position="360"/>
    </location>
</feature>
<keyword evidence="6 11" id="KW-0732">Signal</keyword>
<comment type="subcellular location">
    <subcellularLocation>
        <location evidence="1">Cell outer membrane</location>
        <topology evidence="1">Multi-pass membrane protein</topology>
    </subcellularLocation>
</comment>
<dbReference type="KEGG" id="bgp:BGL_2c06190"/>
<keyword evidence="10" id="KW-0998">Cell outer membrane</keyword>
<dbReference type="GO" id="GO:0009279">
    <property type="term" value="C:cell outer membrane"/>
    <property type="evidence" value="ECO:0007669"/>
    <property type="project" value="UniProtKB-SubCell"/>
</dbReference>
<dbReference type="Pfam" id="PF13609">
    <property type="entry name" value="Porin_4"/>
    <property type="match status" value="1"/>
</dbReference>
<evidence type="ECO:0000256" key="3">
    <source>
        <dbReference type="ARBA" id="ARBA00022448"/>
    </source>
</evidence>
<gene>
    <name evidence="13" type="ORF">BGL_2c06190</name>
</gene>
<sequence>MKKSVLALGAALLAVSAQPALAQGSVTLYGLVDTAVRYQTHADANGGGLVSMREGVVTPSRWGLKGAEELGGGTRAIFRLESQFNLPAGQLSTAGLLFQRSAFVGLSNDRYGTITLGRQQTPFFDMMGGGYDPLTVADYWQDCWVFNPVGRHLFTNSSVKYDGRFGALHLEGMYGFGGVPGRAGEGSMVGLSAEYGFGALSTDVGFEQNDVAGKKFQIVNVSAIYTFTPTLRVMAGWLHSQDNTGLTDSDSLQPGAAALPRVSPNRIDDNVYLGAKWQATAPLAITLVGYGGHARNAARRDGSLGSGTNYSATLLAEYALSRRTEIYGSVDFTHGSGSYRADYPGRSNQTGLAIGLRNVF</sequence>
<keyword evidence="5" id="KW-0812">Transmembrane</keyword>
<reference evidence="14" key="1">
    <citation type="submission" date="2011-03" db="EMBL/GenBank/DDBJ databases">
        <authorList>
            <person name="Voget S."/>
            <person name="Streit W.R."/>
            <person name="Jaeger K.E."/>
            <person name="Daniel R."/>
        </authorList>
    </citation>
    <scope>NUCLEOTIDE SEQUENCE [LARGE SCALE GENOMIC DNA]</scope>
    <source>
        <strain evidence="14">PG1</strain>
    </source>
</reference>
<evidence type="ECO:0000256" key="1">
    <source>
        <dbReference type="ARBA" id="ARBA00004571"/>
    </source>
</evidence>
<evidence type="ECO:0000256" key="2">
    <source>
        <dbReference type="ARBA" id="ARBA00011233"/>
    </source>
</evidence>
<evidence type="ECO:0000256" key="9">
    <source>
        <dbReference type="ARBA" id="ARBA00023136"/>
    </source>
</evidence>